<dbReference type="GO" id="GO:0000976">
    <property type="term" value="F:transcription cis-regulatory region binding"/>
    <property type="evidence" value="ECO:0007669"/>
    <property type="project" value="TreeGrafter"/>
</dbReference>
<dbReference type="GO" id="GO:0003700">
    <property type="term" value="F:DNA-binding transcription factor activity"/>
    <property type="evidence" value="ECO:0007669"/>
    <property type="project" value="TreeGrafter"/>
</dbReference>
<dbReference type="InterPro" id="IPR009057">
    <property type="entry name" value="Homeodomain-like_sf"/>
</dbReference>
<dbReference type="InterPro" id="IPR001647">
    <property type="entry name" value="HTH_TetR"/>
</dbReference>
<comment type="caution">
    <text evidence="6">The sequence shown here is derived from an EMBL/GenBank/DDBJ whole genome shotgun (WGS) entry which is preliminary data.</text>
</comment>
<feature type="domain" description="HTH tetR-type" evidence="5">
    <location>
        <begin position="4"/>
        <end position="64"/>
    </location>
</feature>
<feature type="DNA-binding region" description="H-T-H motif" evidence="4">
    <location>
        <begin position="27"/>
        <end position="46"/>
    </location>
</feature>
<protein>
    <submittedName>
        <fullName evidence="6">TetR family transcriptional regulator</fullName>
    </submittedName>
</protein>
<name>A0A7K3LRX4_9ACTN</name>
<dbReference type="RefSeq" id="WP_053778182.1">
    <property type="nucleotide sequence ID" value="NZ_JAADZU010000048.1"/>
</dbReference>
<accession>A0A7K3LRX4</accession>
<dbReference type="Gene3D" id="1.10.357.10">
    <property type="entry name" value="Tetracycline Repressor, domain 2"/>
    <property type="match status" value="1"/>
</dbReference>
<gene>
    <name evidence="6" type="ORF">GYA93_14825</name>
</gene>
<dbReference type="PANTHER" id="PTHR30055">
    <property type="entry name" value="HTH-TYPE TRANSCRIPTIONAL REGULATOR RUTR"/>
    <property type="match status" value="1"/>
</dbReference>
<dbReference type="EMBL" id="JAADZU010000048">
    <property type="protein sequence ID" value="NDK90846.1"/>
    <property type="molecule type" value="Genomic_DNA"/>
</dbReference>
<evidence type="ECO:0000256" key="2">
    <source>
        <dbReference type="ARBA" id="ARBA00023125"/>
    </source>
</evidence>
<dbReference type="PANTHER" id="PTHR30055:SF234">
    <property type="entry name" value="HTH-TYPE TRANSCRIPTIONAL REGULATOR BETI"/>
    <property type="match status" value="1"/>
</dbReference>
<evidence type="ECO:0000259" key="5">
    <source>
        <dbReference type="PROSITE" id="PS50977"/>
    </source>
</evidence>
<dbReference type="PROSITE" id="PS50977">
    <property type="entry name" value="HTH_TETR_2"/>
    <property type="match status" value="1"/>
</dbReference>
<dbReference type="SUPFAM" id="SSF46689">
    <property type="entry name" value="Homeodomain-like"/>
    <property type="match status" value="1"/>
</dbReference>
<dbReference type="AlphaFoldDB" id="A0A7K3LRX4"/>
<keyword evidence="3" id="KW-0804">Transcription</keyword>
<reference evidence="6 7" key="1">
    <citation type="submission" date="2020-01" db="EMBL/GenBank/DDBJ databases">
        <title>Investigation of new actinobacteria for the biodesulphurisation of diesel fuel.</title>
        <authorList>
            <person name="Athi Narayanan S.M."/>
        </authorList>
    </citation>
    <scope>NUCLEOTIDE SEQUENCE [LARGE SCALE GENOMIC DNA]</scope>
    <source>
        <strain evidence="6 7">213E</strain>
    </source>
</reference>
<organism evidence="6 7">
    <name type="scientific">Gordonia desulfuricans</name>
    <dbReference type="NCBI Taxonomy" id="89051"/>
    <lineage>
        <taxon>Bacteria</taxon>
        <taxon>Bacillati</taxon>
        <taxon>Actinomycetota</taxon>
        <taxon>Actinomycetes</taxon>
        <taxon>Mycobacteriales</taxon>
        <taxon>Gordoniaceae</taxon>
        <taxon>Gordonia</taxon>
    </lineage>
</organism>
<sequence length="204" mass="22204">MSVTERRAALVESAYRVIADHGVEGATTRRICAHADMPLASFHYAFESRTALLGAVMETAVPSDIDQMLAAILPTGDLDEGADLEVMEANMRRQLQAFLSMLKADPGRLQATISLGIYAHNHPELQRYGQRMYENLYAVAAKGLDAAAQHAGVRWTQPTSEIAPVLIGTLISVTLIYLSTADDHVMQLLVESLVRQTMSHAADA</sequence>
<keyword evidence="1" id="KW-0805">Transcription regulation</keyword>
<evidence type="ECO:0000256" key="3">
    <source>
        <dbReference type="ARBA" id="ARBA00023163"/>
    </source>
</evidence>
<evidence type="ECO:0000313" key="7">
    <source>
        <dbReference type="Proteomes" id="UP000466307"/>
    </source>
</evidence>
<evidence type="ECO:0000256" key="4">
    <source>
        <dbReference type="PROSITE-ProRule" id="PRU00335"/>
    </source>
</evidence>
<proteinExistence type="predicted"/>
<dbReference type="Pfam" id="PF00440">
    <property type="entry name" value="TetR_N"/>
    <property type="match status" value="1"/>
</dbReference>
<keyword evidence="7" id="KW-1185">Reference proteome</keyword>
<dbReference type="Proteomes" id="UP000466307">
    <property type="component" value="Unassembled WGS sequence"/>
</dbReference>
<evidence type="ECO:0000313" key="6">
    <source>
        <dbReference type="EMBL" id="NDK90846.1"/>
    </source>
</evidence>
<dbReference type="InterPro" id="IPR050109">
    <property type="entry name" value="HTH-type_TetR-like_transc_reg"/>
</dbReference>
<keyword evidence="2 4" id="KW-0238">DNA-binding</keyword>
<evidence type="ECO:0000256" key="1">
    <source>
        <dbReference type="ARBA" id="ARBA00023015"/>
    </source>
</evidence>